<keyword evidence="3" id="KW-0547">Nucleotide-binding</keyword>
<keyword evidence="6" id="KW-0234">DNA repair</keyword>
<dbReference type="Pfam" id="PF13476">
    <property type="entry name" value="AAA_23"/>
    <property type="match status" value="1"/>
</dbReference>
<dbReference type="PANTHER" id="PTHR11059:SF0">
    <property type="entry name" value="DNA REPAIR PROTEIN RECN"/>
    <property type="match status" value="1"/>
</dbReference>
<gene>
    <name evidence="10" type="ORF">B1A_01869</name>
</gene>
<evidence type="ECO:0000256" key="3">
    <source>
        <dbReference type="ARBA" id="ARBA00022741"/>
    </source>
</evidence>
<evidence type="ECO:0000256" key="2">
    <source>
        <dbReference type="ARBA" id="ARBA00021315"/>
    </source>
</evidence>
<comment type="similarity">
    <text evidence="1">Belongs to the RecN family.</text>
</comment>
<accession>T1CCQ6</accession>
<evidence type="ECO:0000256" key="8">
    <source>
        <dbReference type="SAM" id="MobiDB-lite"/>
    </source>
</evidence>
<keyword evidence="4" id="KW-0227">DNA damage</keyword>
<reference evidence="10" key="2">
    <citation type="journal article" date="2014" name="ISME J.">
        <title>Microbial stratification in low pH oxic and suboxic macroscopic growths along an acid mine drainage.</title>
        <authorList>
            <person name="Mendez-Garcia C."/>
            <person name="Mesa V."/>
            <person name="Sprenger R.R."/>
            <person name="Richter M."/>
            <person name="Diez M.S."/>
            <person name="Solano J."/>
            <person name="Bargiela R."/>
            <person name="Golyshina O.V."/>
            <person name="Manteca A."/>
            <person name="Ramos J.L."/>
            <person name="Gallego J.R."/>
            <person name="Llorente I."/>
            <person name="Martins Dos Santos V.A."/>
            <person name="Jensen O.N."/>
            <person name="Pelaez A.I."/>
            <person name="Sanchez J."/>
            <person name="Ferrer M."/>
        </authorList>
    </citation>
    <scope>NUCLEOTIDE SEQUENCE</scope>
</reference>
<dbReference type="GO" id="GO:0005524">
    <property type="term" value="F:ATP binding"/>
    <property type="evidence" value="ECO:0007669"/>
    <property type="project" value="UniProtKB-KW"/>
</dbReference>
<evidence type="ECO:0000256" key="7">
    <source>
        <dbReference type="ARBA" id="ARBA00033408"/>
    </source>
</evidence>
<dbReference type="EMBL" id="AUZX01001402">
    <property type="protein sequence ID" value="EQD79188.1"/>
    <property type="molecule type" value="Genomic_DNA"/>
</dbReference>
<name>T1CCQ6_9ZZZZ</name>
<evidence type="ECO:0000256" key="4">
    <source>
        <dbReference type="ARBA" id="ARBA00022763"/>
    </source>
</evidence>
<dbReference type="Gene3D" id="3.40.50.300">
    <property type="entry name" value="P-loop containing nucleotide triphosphate hydrolases"/>
    <property type="match status" value="1"/>
</dbReference>
<dbReference type="GO" id="GO:0016887">
    <property type="term" value="F:ATP hydrolysis activity"/>
    <property type="evidence" value="ECO:0007669"/>
    <property type="project" value="InterPro"/>
</dbReference>
<proteinExistence type="inferred from homology"/>
<dbReference type="GO" id="GO:0006302">
    <property type="term" value="P:double-strand break repair"/>
    <property type="evidence" value="ECO:0007669"/>
    <property type="project" value="InterPro"/>
</dbReference>
<dbReference type="InterPro" id="IPR004604">
    <property type="entry name" value="DNA_recomb/repair_RecN"/>
</dbReference>
<dbReference type="GO" id="GO:0006310">
    <property type="term" value="P:DNA recombination"/>
    <property type="evidence" value="ECO:0007669"/>
    <property type="project" value="InterPro"/>
</dbReference>
<dbReference type="InterPro" id="IPR038729">
    <property type="entry name" value="Rad50/SbcC_AAA"/>
</dbReference>
<evidence type="ECO:0000259" key="9">
    <source>
        <dbReference type="Pfam" id="PF13476"/>
    </source>
</evidence>
<reference evidence="10" key="1">
    <citation type="submission" date="2013-08" db="EMBL/GenBank/DDBJ databases">
        <authorList>
            <person name="Mendez C."/>
            <person name="Richter M."/>
            <person name="Ferrer M."/>
            <person name="Sanchez J."/>
        </authorList>
    </citation>
    <scope>NUCLEOTIDE SEQUENCE</scope>
</reference>
<comment type="caution">
    <text evidence="10">The sequence shown here is derived from an EMBL/GenBank/DDBJ whole genome shotgun (WGS) entry which is preliminary data.</text>
</comment>
<feature type="region of interest" description="Disordered" evidence="8">
    <location>
        <begin position="196"/>
        <end position="215"/>
    </location>
</feature>
<dbReference type="SUPFAM" id="SSF52540">
    <property type="entry name" value="P-loop containing nucleoside triphosphate hydrolases"/>
    <property type="match status" value="1"/>
</dbReference>
<dbReference type="InterPro" id="IPR027417">
    <property type="entry name" value="P-loop_NTPase"/>
</dbReference>
<feature type="domain" description="Rad50/SbcC-type AAA" evidence="9">
    <location>
        <begin position="6"/>
        <end position="191"/>
    </location>
</feature>
<evidence type="ECO:0000313" key="10">
    <source>
        <dbReference type="EMBL" id="EQD79188.1"/>
    </source>
</evidence>
<protein>
    <recommendedName>
        <fullName evidence="2">DNA repair protein RecN</fullName>
    </recommendedName>
    <alternativeName>
        <fullName evidence="7">Recombination protein N</fullName>
    </alternativeName>
</protein>
<evidence type="ECO:0000256" key="5">
    <source>
        <dbReference type="ARBA" id="ARBA00022840"/>
    </source>
</evidence>
<organism evidence="10">
    <name type="scientific">mine drainage metagenome</name>
    <dbReference type="NCBI Taxonomy" id="410659"/>
    <lineage>
        <taxon>unclassified sequences</taxon>
        <taxon>metagenomes</taxon>
        <taxon>ecological metagenomes</taxon>
    </lineage>
</organism>
<dbReference type="PANTHER" id="PTHR11059">
    <property type="entry name" value="DNA REPAIR PROTEIN RECN"/>
    <property type="match status" value="1"/>
</dbReference>
<dbReference type="AlphaFoldDB" id="T1CCQ6"/>
<keyword evidence="5" id="KW-0067">ATP-binding</keyword>
<evidence type="ECO:0000256" key="1">
    <source>
        <dbReference type="ARBA" id="ARBA00009441"/>
    </source>
</evidence>
<sequence length="215" mass="23683">MLSHLRVASFATIHEISLSFDRGLTVITGETGAGKSLLVDALSLIAGRKPRNLSVRPGSSEAVIEAVFTPLSSPVPETLSEILSPDDDIVIRRVISPNGRIRQTVNGQSVSTSQLSVLVVLLFDLVGQGESLRMTGGDNHRQFLDEFAGTLSLASDYDQKRREIQSRRRERLEILERKAAIDRTLSELRERQEDALLLAGRPGDSRRSRRGSRPS</sequence>
<evidence type="ECO:0000256" key="6">
    <source>
        <dbReference type="ARBA" id="ARBA00023204"/>
    </source>
</evidence>